<dbReference type="PANTHER" id="PTHR47995">
    <property type="entry name" value="TRANSCRIPTION FACTOR MYB33-RELATED"/>
    <property type="match status" value="1"/>
</dbReference>
<evidence type="ECO:0000313" key="10">
    <source>
        <dbReference type="EMBL" id="THU59796.1"/>
    </source>
</evidence>
<comment type="subcellular location">
    <subcellularLocation>
        <location evidence="1">Nucleus</location>
    </subcellularLocation>
</comment>
<keyword evidence="5" id="KW-0804">Transcription</keyword>
<gene>
    <name evidence="10" type="ORF">C4D60_Mb07t05820</name>
</gene>
<dbReference type="PROSITE" id="PS50090">
    <property type="entry name" value="MYB_LIKE"/>
    <property type="match status" value="2"/>
</dbReference>
<evidence type="ECO:0000259" key="8">
    <source>
        <dbReference type="PROSITE" id="PS50090"/>
    </source>
</evidence>
<dbReference type="InterPro" id="IPR001005">
    <property type="entry name" value="SANT/Myb"/>
</dbReference>
<evidence type="ECO:0000256" key="1">
    <source>
        <dbReference type="ARBA" id="ARBA00004123"/>
    </source>
</evidence>
<proteinExistence type="predicted"/>
<dbReference type="Proteomes" id="UP000317650">
    <property type="component" value="Chromosome 7"/>
</dbReference>
<dbReference type="GO" id="GO:0003677">
    <property type="term" value="F:DNA binding"/>
    <property type="evidence" value="ECO:0007669"/>
    <property type="project" value="UniProtKB-KW"/>
</dbReference>
<dbReference type="InterPro" id="IPR009057">
    <property type="entry name" value="Homeodomain-like_sf"/>
</dbReference>
<feature type="domain" description="HTH myb-type" evidence="9">
    <location>
        <begin position="54"/>
        <end position="106"/>
    </location>
</feature>
<evidence type="ECO:0000256" key="2">
    <source>
        <dbReference type="ARBA" id="ARBA00022737"/>
    </source>
</evidence>
<feature type="domain" description="Myb-like" evidence="8">
    <location>
        <begin position="107"/>
        <end position="157"/>
    </location>
</feature>
<dbReference type="SMART" id="SM00717">
    <property type="entry name" value="SANT"/>
    <property type="match status" value="2"/>
</dbReference>
<dbReference type="EMBL" id="PYDT01000005">
    <property type="protein sequence ID" value="THU59796.1"/>
    <property type="molecule type" value="Genomic_DNA"/>
</dbReference>
<feature type="compositionally biased region" description="Basic and acidic residues" evidence="7">
    <location>
        <begin position="548"/>
        <end position="560"/>
    </location>
</feature>
<dbReference type="SUPFAM" id="SSF46689">
    <property type="entry name" value="Homeodomain-like"/>
    <property type="match status" value="1"/>
</dbReference>
<keyword evidence="2" id="KW-0677">Repeat</keyword>
<keyword evidence="11" id="KW-1185">Reference proteome</keyword>
<protein>
    <recommendedName>
        <fullName evidence="12">Transcription factor</fullName>
    </recommendedName>
</protein>
<dbReference type="AlphaFoldDB" id="A0A4V6T4D9"/>
<feature type="region of interest" description="Disordered" evidence="7">
    <location>
        <begin position="548"/>
        <end position="570"/>
    </location>
</feature>
<sequence length="570" mass="62836">MKQFRVVETSCETLRFLKMNLLPTKSEKEPIAADNIVLHSNDEGSRAKSIGKDSQVLKKGPWTSAEDAILVEYVKKHGEGNWNAVQKNSGLFRCGKSCRLRWANHLKPNLKKGAFTMEEEEMIVKLHAKMGNKWAKMATFLPGRTDNEIKNYWNTRKKRHQRAGLPLYPHNICFQASDENQQTQIVSCVAQQHSGILQGNSFDIPGTGFENLNNGHGDLSYASSFPDHSVSSMICHEYESPDYGYMDKVNHVKQVDAGCDATFYSGPPSVSQFLIEPPGQLTFGLHYPYDPDPNFKDLATFGGEIPGRHAFPIDKFSASRPLSGAVKLELPSLQCTETDDSSWTVCHSTPTFEAVNAYVESSPTTVSLQPEAISPWSSGLLDALLHEAQVLSSSKRYSSLKCSSSVITHNEMVECSDLNISETECEDYNGPTYPLGHSATSVLNECTPPVCGSLSHGFPPFKDIPGSQNTFAVAEHLSTPNMEEKNMSSHPDFYRPDALLGSDWLEEGSQVAKDNSVLSDAVTTTLMGHDFCIEHKIVPAGTSSDLVRGTKLESHSRGKIPDVSQMPELP</sequence>
<evidence type="ECO:0000256" key="6">
    <source>
        <dbReference type="ARBA" id="ARBA00023242"/>
    </source>
</evidence>
<accession>A0A4V6T4D9</accession>
<evidence type="ECO:0000313" key="11">
    <source>
        <dbReference type="Proteomes" id="UP000317650"/>
    </source>
</evidence>
<dbReference type="STRING" id="52838.A0A4V6T4D9"/>
<dbReference type="Gene3D" id="1.10.10.60">
    <property type="entry name" value="Homeodomain-like"/>
    <property type="match status" value="2"/>
</dbReference>
<keyword evidence="3" id="KW-0805">Transcription regulation</keyword>
<dbReference type="Pfam" id="PF00249">
    <property type="entry name" value="Myb_DNA-binding"/>
    <property type="match status" value="2"/>
</dbReference>
<dbReference type="FunFam" id="1.10.10.60:FF:000001">
    <property type="entry name" value="MYB-related transcription factor"/>
    <property type="match status" value="1"/>
</dbReference>
<evidence type="ECO:0000256" key="5">
    <source>
        <dbReference type="ARBA" id="ARBA00023163"/>
    </source>
</evidence>
<evidence type="ECO:0008006" key="12">
    <source>
        <dbReference type="Google" id="ProtNLM"/>
    </source>
</evidence>
<dbReference type="CDD" id="cd00167">
    <property type="entry name" value="SANT"/>
    <property type="match status" value="2"/>
</dbReference>
<evidence type="ECO:0000256" key="3">
    <source>
        <dbReference type="ARBA" id="ARBA00023015"/>
    </source>
</evidence>
<keyword evidence="4" id="KW-0238">DNA-binding</keyword>
<organism evidence="10 11">
    <name type="scientific">Musa balbisiana</name>
    <name type="common">Banana</name>
    <dbReference type="NCBI Taxonomy" id="52838"/>
    <lineage>
        <taxon>Eukaryota</taxon>
        <taxon>Viridiplantae</taxon>
        <taxon>Streptophyta</taxon>
        <taxon>Embryophyta</taxon>
        <taxon>Tracheophyta</taxon>
        <taxon>Spermatophyta</taxon>
        <taxon>Magnoliopsida</taxon>
        <taxon>Liliopsida</taxon>
        <taxon>Zingiberales</taxon>
        <taxon>Musaceae</taxon>
        <taxon>Musa</taxon>
    </lineage>
</organism>
<evidence type="ECO:0000256" key="7">
    <source>
        <dbReference type="SAM" id="MobiDB-lite"/>
    </source>
</evidence>
<reference evidence="10 11" key="1">
    <citation type="journal article" date="2019" name="Nat. Plants">
        <title>Genome sequencing of Musa balbisiana reveals subgenome evolution and function divergence in polyploid bananas.</title>
        <authorList>
            <person name="Yao X."/>
        </authorList>
    </citation>
    <scope>NUCLEOTIDE SEQUENCE [LARGE SCALE GENOMIC DNA]</scope>
    <source>
        <strain evidence="11">cv. DH-PKW</strain>
        <tissue evidence="10">Leaves</tissue>
    </source>
</reference>
<dbReference type="GO" id="GO:0005634">
    <property type="term" value="C:nucleus"/>
    <property type="evidence" value="ECO:0007669"/>
    <property type="project" value="UniProtKB-SubCell"/>
</dbReference>
<name>A0A4V6T4D9_MUSBA</name>
<comment type="caution">
    <text evidence="10">The sequence shown here is derived from an EMBL/GenBank/DDBJ whole genome shotgun (WGS) entry which is preliminary data.</text>
</comment>
<keyword evidence="6" id="KW-0539">Nucleus</keyword>
<dbReference type="InterPro" id="IPR017930">
    <property type="entry name" value="Myb_dom"/>
</dbReference>
<evidence type="ECO:0000259" key="9">
    <source>
        <dbReference type="PROSITE" id="PS51294"/>
    </source>
</evidence>
<feature type="domain" description="Myb-like" evidence="8">
    <location>
        <begin position="54"/>
        <end position="106"/>
    </location>
</feature>
<dbReference type="PROSITE" id="PS51294">
    <property type="entry name" value="HTH_MYB"/>
    <property type="match status" value="2"/>
</dbReference>
<evidence type="ECO:0000256" key="4">
    <source>
        <dbReference type="ARBA" id="ARBA00023125"/>
    </source>
</evidence>
<feature type="domain" description="HTH myb-type" evidence="9">
    <location>
        <begin position="107"/>
        <end position="161"/>
    </location>
</feature>
<dbReference type="PANTHER" id="PTHR47995:SF18">
    <property type="entry name" value="TRANSCRIPTION FACTOR MYB65"/>
    <property type="match status" value="1"/>
</dbReference>